<name>A0A7M7T2C6_STRPU</name>
<dbReference type="InterPro" id="IPR051830">
    <property type="entry name" value="NOTCH_homolog"/>
</dbReference>
<evidence type="ECO:0000256" key="4">
    <source>
        <dbReference type="PROSITE-ProRule" id="PRU00076"/>
    </source>
</evidence>
<sequence>MFFVCNCVSMIKGDTKMATLVFLVFLCFCSAYAVDKIFFVDQINYGIYYSDIRPGELLTNQFYTRALFEHIRRPGVMTYDPMTNMVIWGQRDPHKIGGDILDGEPSTVTIVPGVKPFCIAFNEVDRRIYWFGEVSGLLNSIRVDGTGKIRLATLAAQIYGLSVDGANGFLYFAEGDRIVRMKVDGSESTAIVDTNLANVTAFTRNPQDGRLYWINGFGSIETYDTTTNVRSTLANISTPIGHVEHIVVYNGTFYWADSTRGGIGHIELGNPTNVGFEQNIVVSGTQQSLAGIMDMKVFIDVDPCVSSPCGEGTVCVSTMFAYECQAATTPATGNSTTEVTDTSTMGPPANPCEAEGDAYPCHELYGVCENIDGTPLCSCYDGYDLANDGVTCMAHLNCSHCENGECVISDAGAKCVCDSGYMQGTGEHTCEDINECESESSVCDVEYGECKNTAGAYYCSCITGFVTGGNGLTCQVDCSQNSCQNGGTCVDNLCYCLDDFEGLSCEIEYMDTATDDPEETTNFADHDEPIEWKIARKVIIIITVVTLLIVILSIVIVVICCRCKNDDKVKGKPNA</sequence>
<evidence type="ECO:0000313" key="7">
    <source>
        <dbReference type="EnsemblMetazoa" id="XP_030848709"/>
    </source>
</evidence>
<evidence type="ECO:0000313" key="8">
    <source>
        <dbReference type="Proteomes" id="UP000007110"/>
    </source>
</evidence>
<dbReference type="Pfam" id="PF07645">
    <property type="entry name" value="EGF_CA"/>
    <property type="match status" value="1"/>
</dbReference>
<dbReference type="SMART" id="SM00179">
    <property type="entry name" value="EGF_CA"/>
    <property type="match status" value="4"/>
</dbReference>
<dbReference type="PANTHER" id="PTHR24033:SF151">
    <property type="entry name" value="NOTCH 2"/>
    <property type="match status" value="1"/>
</dbReference>
<protein>
    <recommendedName>
        <fullName evidence="6">EGF-like domain-containing protein</fullName>
    </recommendedName>
</protein>
<keyword evidence="2" id="KW-0677">Repeat</keyword>
<reference evidence="7" key="2">
    <citation type="submission" date="2021-01" db="UniProtKB">
        <authorList>
            <consortium name="EnsemblMetazoa"/>
        </authorList>
    </citation>
    <scope>IDENTIFICATION</scope>
</reference>
<dbReference type="RefSeq" id="XP_030848709.1">
    <property type="nucleotide sequence ID" value="XM_030992849.1"/>
</dbReference>
<dbReference type="Gene3D" id="2.10.25.10">
    <property type="entry name" value="Laminin"/>
    <property type="match status" value="3"/>
</dbReference>
<proteinExistence type="predicted"/>
<dbReference type="PROSITE" id="PS01186">
    <property type="entry name" value="EGF_2"/>
    <property type="match status" value="2"/>
</dbReference>
<evidence type="ECO:0000259" key="6">
    <source>
        <dbReference type="PROSITE" id="PS50026"/>
    </source>
</evidence>
<dbReference type="InterPro" id="IPR000742">
    <property type="entry name" value="EGF"/>
</dbReference>
<dbReference type="KEGG" id="spu:577832"/>
<dbReference type="AlphaFoldDB" id="A0A7M7T2C6"/>
<dbReference type="EnsemblMetazoa" id="XM_030992849">
    <property type="protein sequence ID" value="XP_030848709"/>
    <property type="gene ID" value="LOC577832"/>
</dbReference>
<organism evidence="7 8">
    <name type="scientific">Strongylocentrotus purpuratus</name>
    <name type="common">Purple sea urchin</name>
    <dbReference type="NCBI Taxonomy" id="7668"/>
    <lineage>
        <taxon>Eukaryota</taxon>
        <taxon>Metazoa</taxon>
        <taxon>Echinodermata</taxon>
        <taxon>Eleutherozoa</taxon>
        <taxon>Echinozoa</taxon>
        <taxon>Echinoidea</taxon>
        <taxon>Euechinoidea</taxon>
        <taxon>Echinacea</taxon>
        <taxon>Camarodonta</taxon>
        <taxon>Echinidea</taxon>
        <taxon>Strongylocentrotidae</taxon>
        <taxon>Strongylocentrotus</taxon>
    </lineage>
</organism>
<dbReference type="InterPro" id="IPR009030">
    <property type="entry name" value="Growth_fac_rcpt_cys_sf"/>
</dbReference>
<reference evidence="8" key="1">
    <citation type="submission" date="2015-02" db="EMBL/GenBank/DDBJ databases">
        <title>Genome sequencing for Strongylocentrotus purpuratus.</title>
        <authorList>
            <person name="Murali S."/>
            <person name="Liu Y."/>
            <person name="Vee V."/>
            <person name="English A."/>
            <person name="Wang M."/>
            <person name="Skinner E."/>
            <person name="Han Y."/>
            <person name="Muzny D.M."/>
            <person name="Worley K.C."/>
            <person name="Gibbs R.A."/>
        </authorList>
    </citation>
    <scope>NUCLEOTIDE SEQUENCE</scope>
</reference>
<dbReference type="OMA" id="NECESES"/>
<evidence type="ECO:0000256" key="5">
    <source>
        <dbReference type="SAM" id="Phobius"/>
    </source>
</evidence>
<feature type="domain" description="EGF-like" evidence="6">
    <location>
        <begin position="432"/>
        <end position="475"/>
    </location>
</feature>
<keyword evidence="8" id="KW-1185">Reference proteome</keyword>
<evidence type="ECO:0000256" key="3">
    <source>
        <dbReference type="ARBA" id="ARBA00023157"/>
    </source>
</evidence>
<dbReference type="SUPFAM" id="SSF63825">
    <property type="entry name" value="YWTD domain"/>
    <property type="match status" value="1"/>
</dbReference>
<evidence type="ECO:0000256" key="1">
    <source>
        <dbReference type="ARBA" id="ARBA00022536"/>
    </source>
</evidence>
<dbReference type="PANTHER" id="PTHR24033">
    <property type="entry name" value="EGF-LIKE DOMAIN-CONTAINING PROTEIN"/>
    <property type="match status" value="1"/>
</dbReference>
<dbReference type="SUPFAM" id="SSF57196">
    <property type="entry name" value="EGF/Laminin"/>
    <property type="match status" value="1"/>
</dbReference>
<feature type="transmembrane region" description="Helical" evidence="5">
    <location>
        <begin position="538"/>
        <end position="561"/>
    </location>
</feature>
<dbReference type="PROSITE" id="PS01187">
    <property type="entry name" value="EGF_CA"/>
    <property type="match status" value="1"/>
</dbReference>
<dbReference type="InParanoid" id="A0A7M7T2C6"/>
<dbReference type="InterPro" id="IPR000152">
    <property type="entry name" value="EGF-type_Asp/Asn_hydroxyl_site"/>
</dbReference>
<accession>A0A7M7T2C6</accession>
<dbReference type="CDD" id="cd00054">
    <property type="entry name" value="EGF_CA"/>
    <property type="match status" value="1"/>
</dbReference>
<dbReference type="Proteomes" id="UP000007110">
    <property type="component" value="Unassembled WGS sequence"/>
</dbReference>
<dbReference type="PROSITE" id="PS50026">
    <property type="entry name" value="EGF_3"/>
    <property type="match status" value="1"/>
</dbReference>
<dbReference type="InterPro" id="IPR001881">
    <property type="entry name" value="EGF-like_Ca-bd_dom"/>
</dbReference>
<dbReference type="Gene3D" id="2.120.10.30">
    <property type="entry name" value="TolB, C-terminal domain"/>
    <property type="match status" value="1"/>
</dbReference>
<comment type="caution">
    <text evidence="4">Lacks conserved residue(s) required for the propagation of feature annotation.</text>
</comment>
<dbReference type="SUPFAM" id="SSF57184">
    <property type="entry name" value="Growth factor receptor domain"/>
    <property type="match status" value="1"/>
</dbReference>
<keyword evidence="1 4" id="KW-0245">EGF-like domain</keyword>
<dbReference type="GO" id="GO:0005509">
    <property type="term" value="F:calcium ion binding"/>
    <property type="evidence" value="ECO:0007669"/>
    <property type="project" value="InterPro"/>
</dbReference>
<dbReference type="GeneID" id="577832"/>
<dbReference type="InterPro" id="IPR018097">
    <property type="entry name" value="EGF_Ca-bd_CS"/>
</dbReference>
<dbReference type="PROSITE" id="PS00022">
    <property type="entry name" value="EGF_1"/>
    <property type="match status" value="1"/>
</dbReference>
<keyword evidence="5" id="KW-1133">Transmembrane helix</keyword>
<dbReference type="SMART" id="SM00181">
    <property type="entry name" value="EGF"/>
    <property type="match status" value="4"/>
</dbReference>
<evidence type="ECO:0000256" key="2">
    <source>
        <dbReference type="ARBA" id="ARBA00022737"/>
    </source>
</evidence>
<dbReference type="OrthoDB" id="4062651at2759"/>
<keyword evidence="3" id="KW-1015">Disulfide bond</keyword>
<dbReference type="InterPro" id="IPR049883">
    <property type="entry name" value="NOTCH1_EGF-like"/>
</dbReference>
<keyword evidence="5" id="KW-0812">Transmembrane</keyword>
<dbReference type="PROSITE" id="PS00010">
    <property type="entry name" value="ASX_HYDROXYL"/>
    <property type="match status" value="1"/>
</dbReference>
<dbReference type="InterPro" id="IPR011042">
    <property type="entry name" value="6-blade_b-propeller_TolB-like"/>
</dbReference>
<keyword evidence="5" id="KW-0472">Membrane</keyword>